<evidence type="ECO:0008006" key="3">
    <source>
        <dbReference type="Google" id="ProtNLM"/>
    </source>
</evidence>
<comment type="caution">
    <text evidence="1">The sequence shown here is derived from an EMBL/GenBank/DDBJ whole genome shotgun (WGS) entry which is preliminary data.</text>
</comment>
<gene>
    <name evidence="1" type="ORF">E6A44_002970</name>
</gene>
<evidence type="ECO:0000313" key="2">
    <source>
        <dbReference type="Proteomes" id="UP001517247"/>
    </source>
</evidence>
<dbReference type="RefSeq" id="WP_138721663.1">
    <property type="nucleotide sequence ID" value="NZ_SSHJ02000001.1"/>
</dbReference>
<name>A0ABW9J1V2_9SPHI</name>
<keyword evidence="2" id="KW-1185">Reference proteome</keyword>
<dbReference type="Proteomes" id="UP001517247">
    <property type="component" value="Unassembled WGS sequence"/>
</dbReference>
<evidence type="ECO:0000313" key="1">
    <source>
        <dbReference type="EMBL" id="MFN0254514.1"/>
    </source>
</evidence>
<sequence>MAHLDVNTSAVIRHTERLERLNRSAFPVAVRQTLNDAAFDVKNRTLNKSADKNFTRRSPNFFKTFSKVEKAIGFNVNSMRSIVGMSANGKQSAKTAINNMEKQEQGGRIKEGAAYLKDTRGGNNAKTVRKSAYFASGRKLKKPRGGRNAKSQFIANAFMSKKQGAKFSVKTNEGRYLIQITSIRRSKNGEIKIKSRALMKERRLKPANIKATRFMSEAADMSSKMIETFYVRNANKQFARVLR</sequence>
<reference evidence="1 2" key="1">
    <citation type="submission" date="2024-12" db="EMBL/GenBank/DDBJ databases">
        <authorList>
            <person name="Hu S."/>
        </authorList>
    </citation>
    <scope>NUCLEOTIDE SEQUENCE [LARGE SCALE GENOMIC DNA]</scope>
    <source>
        <strain evidence="1 2">THG-T11</strain>
    </source>
</reference>
<proteinExistence type="predicted"/>
<protein>
    <recommendedName>
        <fullName evidence="3">Phage tail protein</fullName>
    </recommendedName>
</protein>
<dbReference type="EMBL" id="SSHJ02000001">
    <property type="protein sequence ID" value="MFN0254514.1"/>
    <property type="molecule type" value="Genomic_DNA"/>
</dbReference>
<accession>A0ABW9J1V2</accession>
<organism evidence="1 2">
    <name type="scientific">Pedobacter ureilyticus</name>
    <dbReference type="NCBI Taxonomy" id="1393051"/>
    <lineage>
        <taxon>Bacteria</taxon>
        <taxon>Pseudomonadati</taxon>
        <taxon>Bacteroidota</taxon>
        <taxon>Sphingobacteriia</taxon>
        <taxon>Sphingobacteriales</taxon>
        <taxon>Sphingobacteriaceae</taxon>
        <taxon>Pedobacter</taxon>
    </lineage>
</organism>